<feature type="transmembrane region" description="Helical" evidence="1">
    <location>
        <begin position="115"/>
        <end position="132"/>
    </location>
</feature>
<dbReference type="GO" id="GO:0016020">
    <property type="term" value="C:membrane"/>
    <property type="evidence" value="ECO:0007669"/>
    <property type="project" value="InterPro"/>
</dbReference>
<dbReference type="EMBL" id="OBEL01000001">
    <property type="protein sequence ID" value="SNZ06407.1"/>
    <property type="molecule type" value="Genomic_DNA"/>
</dbReference>
<evidence type="ECO:0000313" key="4">
    <source>
        <dbReference type="Proteomes" id="UP000219439"/>
    </source>
</evidence>
<feature type="transmembrane region" description="Helical" evidence="1">
    <location>
        <begin position="209"/>
        <end position="228"/>
    </location>
</feature>
<organism evidence="3 4">
    <name type="scientific">Cohaesibacter gelatinilyticus</name>
    <dbReference type="NCBI Taxonomy" id="372072"/>
    <lineage>
        <taxon>Bacteria</taxon>
        <taxon>Pseudomonadati</taxon>
        <taxon>Pseudomonadota</taxon>
        <taxon>Alphaproteobacteria</taxon>
        <taxon>Hyphomicrobiales</taxon>
        <taxon>Cohaesibacteraceae</taxon>
    </lineage>
</organism>
<keyword evidence="4" id="KW-1185">Reference proteome</keyword>
<feature type="domain" description="EamA" evidence="2">
    <location>
        <begin position="6"/>
        <end position="130"/>
    </location>
</feature>
<reference evidence="3 4" key="1">
    <citation type="submission" date="2017-09" db="EMBL/GenBank/DDBJ databases">
        <authorList>
            <person name="Ehlers B."/>
            <person name="Leendertz F.H."/>
        </authorList>
    </citation>
    <scope>NUCLEOTIDE SEQUENCE [LARGE SCALE GENOMIC DNA]</scope>
    <source>
        <strain evidence="3 4">DSM 18289</strain>
    </source>
</reference>
<proteinExistence type="predicted"/>
<feature type="transmembrane region" description="Helical" evidence="1">
    <location>
        <begin position="30"/>
        <end position="52"/>
    </location>
</feature>
<keyword evidence="1" id="KW-1133">Transmembrane helix</keyword>
<dbReference type="Gene3D" id="1.10.3730.20">
    <property type="match status" value="2"/>
</dbReference>
<evidence type="ECO:0000259" key="2">
    <source>
        <dbReference type="Pfam" id="PF00892"/>
    </source>
</evidence>
<dbReference type="RefSeq" id="WP_097151736.1">
    <property type="nucleotide sequence ID" value="NZ_OBEL01000001.1"/>
</dbReference>
<dbReference type="InterPro" id="IPR000620">
    <property type="entry name" value="EamA_dom"/>
</dbReference>
<accession>A0A285NBU6</accession>
<evidence type="ECO:0000256" key="1">
    <source>
        <dbReference type="SAM" id="Phobius"/>
    </source>
</evidence>
<feature type="transmembrane region" description="Helical" evidence="1">
    <location>
        <begin position="173"/>
        <end position="194"/>
    </location>
</feature>
<keyword evidence="1" id="KW-0812">Transmembrane</keyword>
<dbReference type="InterPro" id="IPR037185">
    <property type="entry name" value="EmrE-like"/>
</dbReference>
<sequence>MTTLTFLAVIAAAALHALWNAVVKGSGDTYLSMTAVMLGQAVAGLALLPFFAFPAEESWSLLALGVFLHLGYQIFLLQSYKFGDLTQVYPIARGSAPLIVAGFSLVVLGVEMSRLEWIAILVIGLGIMSLVAVRKSDGARNGKAGLLAFATGCFIAAYSLADGMGARLTDSALGYFAWLSVLDALLYMAVIRYLKPGTISAVPRKGKKAFFIGGGASFVAYALVVWAFTQAPIAMVTALRETSIIFALLIGVFFLNERFNFSKFLSTILTVAGAILLRLAR</sequence>
<dbReference type="Pfam" id="PF00892">
    <property type="entry name" value="EamA"/>
    <property type="match status" value="2"/>
</dbReference>
<feature type="domain" description="EamA" evidence="2">
    <location>
        <begin position="146"/>
        <end position="277"/>
    </location>
</feature>
<dbReference type="SUPFAM" id="SSF103481">
    <property type="entry name" value="Multidrug resistance efflux transporter EmrE"/>
    <property type="match status" value="2"/>
</dbReference>
<keyword evidence="1" id="KW-0472">Membrane</keyword>
<name>A0A285NBU6_9HYPH</name>
<protein>
    <submittedName>
        <fullName evidence="3">EamA-like transporter family protein</fullName>
    </submittedName>
</protein>
<dbReference type="Proteomes" id="UP000219439">
    <property type="component" value="Unassembled WGS sequence"/>
</dbReference>
<feature type="transmembrane region" description="Helical" evidence="1">
    <location>
        <begin position="144"/>
        <end position="161"/>
    </location>
</feature>
<feature type="transmembrane region" description="Helical" evidence="1">
    <location>
        <begin position="235"/>
        <end position="255"/>
    </location>
</feature>
<dbReference type="AlphaFoldDB" id="A0A285NBU6"/>
<gene>
    <name evidence="3" type="ORF">SAMN06265368_0409</name>
</gene>
<dbReference type="OrthoDB" id="9783707at2"/>
<feature type="transmembrane region" description="Helical" evidence="1">
    <location>
        <begin position="88"/>
        <end position="108"/>
    </location>
</feature>
<evidence type="ECO:0000313" key="3">
    <source>
        <dbReference type="EMBL" id="SNZ06407.1"/>
    </source>
</evidence>
<feature type="transmembrane region" description="Helical" evidence="1">
    <location>
        <begin position="59"/>
        <end position="76"/>
    </location>
</feature>